<dbReference type="Pfam" id="PF20338">
    <property type="entry name" value="DUF6633"/>
    <property type="match status" value="1"/>
</dbReference>
<keyword evidence="2" id="KW-1185">Reference proteome</keyword>
<sequence>MKKILSSALAKVKDRFPTIEDFMVAVNPDRQLKICEQPETCYFGNSPTLASLNVIYGRGAAEAWLLPEVQEACLFMGIKEMPDNYQAAKLVRIIAQQYGYLNVDEVQLFFFYFCSARYRHFYNTFDPSIIILSLRDFLRDRSRAYEEREQREREREREEWEKNAITHEEYLRLKENQVL</sequence>
<name>A0ABS9CC87_9BACT</name>
<accession>A0ABS9CC87</accession>
<protein>
    <submittedName>
        <fullName evidence="1">Uncharacterized protein</fullName>
    </submittedName>
</protein>
<dbReference type="Proteomes" id="UP001200470">
    <property type="component" value="Unassembled WGS sequence"/>
</dbReference>
<dbReference type="InterPro" id="IPR046573">
    <property type="entry name" value="DUF6633"/>
</dbReference>
<organism evidence="1 2">
    <name type="scientific">Xylanibacter brevis</name>
    <dbReference type="NCBI Taxonomy" id="83231"/>
    <lineage>
        <taxon>Bacteria</taxon>
        <taxon>Pseudomonadati</taxon>
        <taxon>Bacteroidota</taxon>
        <taxon>Bacteroidia</taxon>
        <taxon>Bacteroidales</taxon>
        <taxon>Prevotellaceae</taxon>
        <taxon>Xylanibacter</taxon>
    </lineage>
</organism>
<evidence type="ECO:0000313" key="2">
    <source>
        <dbReference type="Proteomes" id="UP001200470"/>
    </source>
</evidence>
<dbReference type="RefSeq" id="WP_301637322.1">
    <property type="nucleotide sequence ID" value="NZ_JADYTN010000002.1"/>
</dbReference>
<proteinExistence type="predicted"/>
<dbReference type="EMBL" id="JADYTN010000002">
    <property type="protein sequence ID" value="MCF2562740.1"/>
    <property type="molecule type" value="Genomic_DNA"/>
</dbReference>
<comment type="caution">
    <text evidence="1">The sequence shown here is derived from an EMBL/GenBank/DDBJ whole genome shotgun (WGS) entry which is preliminary data.</text>
</comment>
<reference evidence="1 2" key="1">
    <citation type="submission" date="2020-12" db="EMBL/GenBank/DDBJ databases">
        <title>Whole genome sequences of gut porcine anaerobes.</title>
        <authorList>
            <person name="Kubasova T."/>
            <person name="Jahodarova E."/>
            <person name="Rychlik I."/>
        </authorList>
    </citation>
    <scope>NUCLEOTIDE SEQUENCE [LARGE SCALE GENOMIC DNA]</scope>
    <source>
        <strain evidence="1 2">An925</strain>
    </source>
</reference>
<evidence type="ECO:0000313" key="1">
    <source>
        <dbReference type="EMBL" id="MCF2562740.1"/>
    </source>
</evidence>
<gene>
    <name evidence="1" type="ORF">I6E12_01225</name>
</gene>